<organism evidence="1 2">
    <name type="scientific">Castanea mollissima</name>
    <name type="common">Chinese chestnut</name>
    <dbReference type="NCBI Taxonomy" id="60419"/>
    <lineage>
        <taxon>Eukaryota</taxon>
        <taxon>Viridiplantae</taxon>
        <taxon>Streptophyta</taxon>
        <taxon>Embryophyta</taxon>
        <taxon>Tracheophyta</taxon>
        <taxon>Spermatophyta</taxon>
        <taxon>Magnoliopsida</taxon>
        <taxon>eudicotyledons</taxon>
        <taxon>Gunneridae</taxon>
        <taxon>Pentapetalae</taxon>
        <taxon>rosids</taxon>
        <taxon>fabids</taxon>
        <taxon>Fagales</taxon>
        <taxon>Fagaceae</taxon>
        <taxon>Castanea</taxon>
    </lineage>
</organism>
<dbReference type="Proteomes" id="UP000737018">
    <property type="component" value="Unassembled WGS sequence"/>
</dbReference>
<dbReference type="OrthoDB" id="10317109at2759"/>
<reference evidence="1" key="1">
    <citation type="submission" date="2020-03" db="EMBL/GenBank/DDBJ databases">
        <title>Castanea mollissima Vanexum genome sequencing.</title>
        <authorList>
            <person name="Staton M."/>
        </authorList>
    </citation>
    <scope>NUCLEOTIDE SEQUENCE</scope>
    <source>
        <tissue evidence="1">Leaf</tissue>
    </source>
</reference>
<proteinExistence type="predicted"/>
<evidence type="ECO:0000313" key="1">
    <source>
        <dbReference type="EMBL" id="KAF3959261.1"/>
    </source>
</evidence>
<dbReference type="AlphaFoldDB" id="A0A8J4VSN9"/>
<comment type="caution">
    <text evidence="1">The sequence shown here is derived from an EMBL/GenBank/DDBJ whole genome shotgun (WGS) entry which is preliminary data.</text>
</comment>
<sequence>MFPFSTRKFVIRIGDSQCAFGSSDLCLFCNQRSAIFDLDVKQNGLILMRGRVMLGVPVEVCNMLIDSSLVFHRSYNEKWIFYDIKCSLLCCGTIKSLEASIRHCADSVDTSVWRLIEFH</sequence>
<dbReference type="EMBL" id="JRKL02002369">
    <property type="protein sequence ID" value="KAF3959261.1"/>
    <property type="molecule type" value="Genomic_DNA"/>
</dbReference>
<protein>
    <submittedName>
        <fullName evidence="1">Uncharacterized protein</fullName>
    </submittedName>
</protein>
<evidence type="ECO:0000313" key="2">
    <source>
        <dbReference type="Proteomes" id="UP000737018"/>
    </source>
</evidence>
<name>A0A8J4VSN9_9ROSI</name>
<keyword evidence="2" id="KW-1185">Reference proteome</keyword>
<gene>
    <name evidence="1" type="ORF">CMV_015910</name>
</gene>
<accession>A0A8J4VSN9</accession>